<dbReference type="InParanoid" id="G9MYC8"/>
<dbReference type="VEuPathDB" id="FungiDB:TRIVIDRAFT_223867"/>
<evidence type="ECO:0000313" key="2">
    <source>
        <dbReference type="Proteomes" id="UP000007115"/>
    </source>
</evidence>
<comment type="caution">
    <text evidence="1">The sequence shown here is derived from an EMBL/GenBank/DDBJ whole genome shotgun (WGS) entry which is preliminary data.</text>
</comment>
<dbReference type="GeneID" id="25791815"/>
<organism evidence="1 2">
    <name type="scientific">Hypocrea virens (strain Gv29-8 / FGSC 10586)</name>
    <name type="common">Gliocladium virens</name>
    <name type="synonym">Trichoderma virens</name>
    <dbReference type="NCBI Taxonomy" id="413071"/>
    <lineage>
        <taxon>Eukaryota</taxon>
        <taxon>Fungi</taxon>
        <taxon>Dikarya</taxon>
        <taxon>Ascomycota</taxon>
        <taxon>Pezizomycotina</taxon>
        <taxon>Sordariomycetes</taxon>
        <taxon>Hypocreomycetidae</taxon>
        <taxon>Hypocreales</taxon>
        <taxon>Hypocreaceae</taxon>
        <taxon>Trichoderma</taxon>
    </lineage>
</organism>
<name>G9MYC8_HYPVG</name>
<dbReference type="HOGENOM" id="CLU_3106684_0_0_1"/>
<keyword evidence="2" id="KW-1185">Reference proteome</keyword>
<gene>
    <name evidence="1" type="ORF">TRIVIDRAFT_223867</name>
</gene>
<accession>G9MYC8</accession>
<proteinExistence type="predicted"/>
<dbReference type="EMBL" id="ABDF02000079">
    <property type="protein sequence ID" value="EHK20550.1"/>
    <property type="molecule type" value="Genomic_DNA"/>
</dbReference>
<evidence type="ECO:0000313" key="1">
    <source>
        <dbReference type="EMBL" id="EHK20550.1"/>
    </source>
</evidence>
<sequence length="51" mass="5636">MSWPSSTVDRGPWTVAEALFVRAAVSKAELVSITGSICLCHMAWWQQLVSK</sequence>
<dbReference type="AlphaFoldDB" id="G9MYC8"/>
<dbReference type="RefSeq" id="XP_013954746.1">
    <property type="nucleotide sequence ID" value="XM_014099271.1"/>
</dbReference>
<reference evidence="1 2" key="1">
    <citation type="journal article" date="2011" name="Genome Biol.">
        <title>Comparative genome sequence analysis underscores mycoparasitism as the ancestral life style of Trichoderma.</title>
        <authorList>
            <person name="Kubicek C.P."/>
            <person name="Herrera-Estrella A."/>
            <person name="Seidl-Seiboth V."/>
            <person name="Martinez D.A."/>
            <person name="Druzhinina I.S."/>
            <person name="Thon M."/>
            <person name="Zeilinger S."/>
            <person name="Casas-Flores S."/>
            <person name="Horwitz B.A."/>
            <person name="Mukherjee P.K."/>
            <person name="Mukherjee M."/>
            <person name="Kredics L."/>
            <person name="Alcaraz L.D."/>
            <person name="Aerts A."/>
            <person name="Antal Z."/>
            <person name="Atanasova L."/>
            <person name="Cervantes-Badillo M.G."/>
            <person name="Challacombe J."/>
            <person name="Chertkov O."/>
            <person name="McCluskey K."/>
            <person name="Coulpier F."/>
            <person name="Deshpande N."/>
            <person name="von Doehren H."/>
            <person name="Ebbole D.J."/>
            <person name="Esquivel-Naranjo E.U."/>
            <person name="Fekete E."/>
            <person name="Flipphi M."/>
            <person name="Glaser F."/>
            <person name="Gomez-Rodriguez E.Y."/>
            <person name="Gruber S."/>
            <person name="Han C."/>
            <person name="Henrissat B."/>
            <person name="Hermosa R."/>
            <person name="Hernandez-Onate M."/>
            <person name="Karaffa L."/>
            <person name="Kosti I."/>
            <person name="Le Crom S."/>
            <person name="Lindquist E."/>
            <person name="Lucas S."/>
            <person name="Luebeck M."/>
            <person name="Luebeck P.S."/>
            <person name="Margeot A."/>
            <person name="Metz B."/>
            <person name="Misra M."/>
            <person name="Nevalainen H."/>
            <person name="Omann M."/>
            <person name="Packer N."/>
            <person name="Perrone G."/>
            <person name="Uresti-Rivera E.E."/>
            <person name="Salamov A."/>
            <person name="Schmoll M."/>
            <person name="Seiboth B."/>
            <person name="Shapiro H."/>
            <person name="Sukno S."/>
            <person name="Tamayo-Ramos J.A."/>
            <person name="Tisch D."/>
            <person name="Wiest A."/>
            <person name="Wilkinson H.H."/>
            <person name="Zhang M."/>
            <person name="Coutinho P.M."/>
            <person name="Kenerley C.M."/>
            <person name="Monte E."/>
            <person name="Baker S.E."/>
            <person name="Grigoriev I.V."/>
        </authorList>
    </citation>
    <scope>NUCLEOTIDE SEQUENCE [LARGE SCALE GENOMIC DNA]</scope>
    <source>
        <strain evidence="2">Gv29-8 / FGSC 10586</strain>
    </source>
</reference>
<protein>
    <submittedName>
        <fullName evidence="1">Uncharacterized protein</fullName>
    </submittedName>
</protein>
<dbReference type="Proteomes" id="UP000007115">
    <property type="component" value="Unassembled WGS sequence"/>
</dbReference>